<dbReference type="InterPro" id="IPR039374">
    <property type="entry name" value="SIP_fam"/>
</dbReference>
<sequence length="219" mass="23433">MRRITIGGDEVAEFLDAEGISDPAAWVKVFLPSGEGRAYTVRSIDHKAGTLDLDFVLHGANADSGPASAWASQAAVGEQLAIAGPRSGGFFLPGDASWVMLAGDATALPGIQSIASSLPAGINAKVYIEVLSTEDQQPVESPARLRIQWINAQAKHGLGLCQSLLHRPLPTGPGYIWIAGESTAIRRLKQHYLQERDIPRRCLSAKGYWKAGEADHRDA</sequence>
<dbReference type="InterPro" id="IPR017938">
    <property type="entry name" value="Riboflavin_synthase-like_b-brl"/>
</dbReference>
<dbReference type="PANTHER" id="PTHR30157">
    <property type="entry name" value="FERRIC REDUCTASE, NADPH-DEPENDENT"/>
    <property type="match status" value="1"/>
</dbReference>
<dbReference type="InterPro" id="IPR013113">
    <property type="entry name" value="SIP_FAD-bd"/>
</dbReference>
<accession>A0ABR6RFD6</accession>
<reference evidence="3 4" key="1">
    <citation type="submission" date="2020-08" db="EMBL/GenBank/DDBJ databases">
        <title>Functional genomics of gut bacteria from endangered species of beetles.</title>
        <authorList>
            <person name="Carlos-Shanley C."/>
        </authorList>
    </citation>
    <scope>NUCLEOTIDE SEQUENCE [LARGE SCALE GENOMIC DNA]</scope>
    <source>
        <strain evidence="3 4">S00124</strain>
    </source>
</reference>
<dbReference type="Pfam" id="PF04954">
    <property type="entry name" value="SIP"/>
    <property type="match status" value="1"/>
</dbReference>
<evidence type="ECO:0000259" key="2">
    <source>
        <dbReference type="PROSITE" id="PS51384"/>
    </source>
</evidence>
<dbReference type="CDD" id="cd06193">
    <property type="entry name" value="siderophore_interacting"/>
    <property type="match status" value="1"/>
</dbReference>
<dbReference type="SUPFAM" id="SSF63380">
    <property type="entry name" value="Riboflavin synthase domain-like"/>
    <property type="match status" value="1"/>
</dbReference>
<dbReference type="InterPro" id="IPR017927">
    <property type="entry name" value="FAD-bd_FR_type"/>
</dbReference>
<dbReference type="PANTHER" id="PTHR30157:SF0">
    <property type="entry name" value="NADPH-DEPENDENT FERRIC-CHELATE REDUCTASE"/>
    <property type="match status" value="1"/>
</dbReference>
<comment type="caution">
    <text evidence="3">The sequence shown here is derived from an EMBL/GenBank/DDBJ whole genome shotgun (WGS) entry which is preliminary data.</text>
</comment>
<name>A0ABR6RFD6_9BURK</name>
<evidence type="ECO:0000256" key="1">
    <source>
        <dbReference type="ARBA" id="ARBA00035644"/>
    </source>
</evidence>
<dbReference type="Gene3D" id="2.40.30.10">
    <property type="entry name" value="Translation factors"/>
    <property type="match status" value="1"/>
</dbReference>
<keyword evidence="4" id="KW-1185">Reference proteome</keyword>
<dbReference type="Gene3D" id="3.40.50.80">
    <property type="entry name" value="Nucleotide-binding domain of ferredoxin-NADP reductase (FNR) module"/>
    <property type="match status" value="1"/>
</dbReference>
<evidence type="ECO:0000313" key="3">
    <source>
        <dbReference type="EMBL" id="MBB6577865.1"/>
    </source>
</evidence>
<organism evidence="3 4">
    <name type="scientific">Comamonas odontotermitis</name>
    <dbReference type="NCBI Taxonomy" id="379895"/>
    <lineage>
        <taxon>Bacteria</taxon>
        <taxon>Pseudomonadati</taxon>
        <taxon>Pseudomonadota</taxon>
        <taxon>Betaproteobacteria</taxon>
        <taxon>Burkholderiales</taxon>
        <taxon>Comamonadaceae</taxon>
        <taxon>Comamonas</taxon>
    </lineage>
</organism>
<protein>
    <submittedName>
        <fullName evidence="3">NADPH-dependent ferric siderophore reductase</fullName>
    </submittedName>
</protein>
<feature type="domain" description="FAD-binding FR-type" evidence="2">
    <location>
        <begin position="1"/>
        <end position="93"/>
    </location>
</feature>
<dbReference type="Proteomes" id="UP000562492">
    <property type="component" value="Unassembled WGS sequence"/>
</dbReference>
<dbReference type="EMBL" id="JACHKZ010000010">
    <property type="protein sequence ID" value="MBB6577865.1"/>
    <property type="molecule type" value="Genomic_DNA"/>
</dbReference>
<dbReference type="RefSeq" id="WP_233464463.1">
    <property type="nucleotide sequence ID" value="NZ_JACHKZ010000010.1"/>
</dbReference>
<dbReference type="InterPro" id="IPR039261">
    <property type="entry name" value="FNR_nucleotide-bd"/>
</dbReference>
<dbReference type="PROSITE" id="PS51384">
    <property type="entry name" value="FAD_FR"/>
    <property type="match status" value="1"/>
</dbReference>
<dbReference type="Pfam" id="PF08021">
    <property type="entry name" value="FAD_binding_9"/>
    <property type="match status" value="1"/>
</dbReference>
<proteinExistence type="inferred from homology"/>
<dbReference type="InterPro" id="IPR007037">
    <property type="entry name" value="SIP_rossman_dom"/>
</dbReference>
<comment type="similarity">
    <text evidence="1">Belongs to the SIP oxidoreductase family.</text>
</comment>
<evidence type="ECO:0000313" key="4">
    <source>
        <dbReference type="Proteomes" id="UP000562492"/>
    </source>
</evidence>
<gene>
    <name evidence="3" type="ORF">HNP33_001933</name>
</gene>